<dbReference type="InterPro" id="IPR005539">
    <property type="entry name" value="ELK_dom"/>
</dbReference>
<dbReference type="InterPro" id="IPR050224">
    <property type="entry name" value="TALE_homeobox"/>
</dbReference>
<dbReference type="Proteomes" id="UP001341840">
    <property type="component" value="Unassembled WGS sequence"/>
</dbReference>
<dbReference type="PROSITE" id="PS51213">
    <property type="entry name" value="ELK"/>
    <property type="match status" value="1"/>
</dbReference>
<dbReference type="InterPro" id="IPR017970">
    <property type="entry name" value="Homeobox_CS"/>
</dbReference>
<dbReference type="InterPro" id="IPR005540">
    <property type="entry name" value="KNOX1"/>
</dbReference>
<dbReference type="InterPro" id="IPR008422">
    <property type="entry name" value="KN_HD"/>
</dbReference>
<dbReference type="EMBL" id="JASCZI010181898">
    <property type="protein sequence ID" value="MED6186324.1"/>
    <property type="molecule type" value="Genomic_DNA"/>
</dbReference>
<feature type="domain" description="Homeobox" evidence="7">
    <location>
        <begin position="230"/>
        <end position="293"/>
    </location>
</feature>
<accession>A0ABU6WLV1</accession>
<dbReference type="InterPro" id="IPR001356">
    <property type="entry name" value="HD"/>
</dbReference>
<evidence type="ECO:0000256" key="4">
    <source>
        <dbReference type="ARBA" id="ARBA00023242"/>
    </source>
</evidence>
<keyword evidence="2 5" id="KW-0238">DNA-binding</keyword>
<dbReference type="SMART" id="SM01255">
    <property type="entry name" value="KNOX1"/>
    <property type="match status" value="1"/>
</dbReference>
<evidence type="ECO:0000313" key="10">
    <source>
        <dbReference type="Proteomes" id="UP001341840"/>
    </source>
</evidence>
<dbReference type="PANTHER" id="PTHR11850">
    <property type="entry name" value="HOMEOBOX PROTEIN TRANSCRIPTION FACTORS"/>
    <property type="match status" value="1"/>
</dbReference>
<comment type="subcellular location">
    <subcellularLocation>
        <location evidence="1 5">Nucleus</location>
    </subcellularLocation>
</comment>
<dbReference type="SUPFAM" id="SSF46689">
    <property type="entry name" value="Homeodomain-like"/>
    <property type="match status" value="1"/>
</dbReference>
<sequence length="315" mass="36440">MEDFYGFHYTSQDEYLSYSHHYAPPPIPSPPPPPLLKLLSTTKPTNFLMKHQQLQEVEEEDEVSNIAAKIKVASHPLFPQLLHAHIDFQKVGATAEMAAEQLEDTIIGIHNQIIPNNLSSSDDPVPDPDPELDHFMETYCNMLGKLKDDISRPFEEAKAFLNHMETHLNSIVLSNNIFDNEVITGSSKKCLHNENDDQKERNIINQHHQDLKGDLLRRYSGYITNLKHEFSKNKKKERLPNEAKQILLAWWNIHFKWPYPTDADKVALAEWTGLDTKQINNWFINERKRHWKPSEELETTVVLDGIYGPLCITED</sequence>
<keyword evidence="3 5" id="KW-0371">Homeobox</keyword>
<dbReference type="Pfam" id="PF03789">
    <property type="entry name" value="ELK"/>
    <property type="match status" value="1"/>
</dbReference>
<evidence type="ECO:0000259" key="8">
    <source>
        <dbReference type="PROSITE" id="PS51213"/>
    </source>
</evidence>
<feature type="DNA-binding region" description="Homeobox; TALE-type" evidence="5">
    <location>
        <begin position="231"/>
        <end position="294"/>
    </location>
</feature>
<evidence type="ECO:0000256" key="5">
    <source>
        <dbReference type="PROSITE-ProRule" id="PRU00108"/>
    </source>
</evidence>
<name>A0ABU6WLV1_9FABA</name>
<dbReference type="CDD" id="cd00086">
    <property type="entry name" value="homeodomain"/>
    <property type="match status" value="1"/>
</dbReference>
<comment type="similarity">
    <text evidence="6">Belongs to the TALE/KNOX homeobox family.</text>
</comment>
<dbReference type="SMART" id="SM00389">
    <property type="entry name" value="HOX"/>
    <property type="match status" value="1"/>
</dbReference>
<dbReference type="Pfam" id="PF03790">
    <property type="entry name" value="KNOX1"/>
    <property type="match status" value="1"/>
</dbReference>
<proteinExistence type="inferred from homology"/>
<dbReference type="PROSITE" id="PS50071">
    <property type="entry name" value="HOMEOBOX_2"/>
    <property type="match status" value="1"/>
</dbReference>
<protein>
    <submittedName>
        <fullName evidence="9">Uncharacterized protein</fullName>
    </submittedName>
</protein>
<evidence type="ECO:0000256" key="1">
    <source>
        <dbReference type="ARBA" id="ARBA00004123"/>
    </source>
</evidence>
<reference evidence="9 10" key="1">
    <citation type="journal article" date="2023" name="Plants (Basel)">
        <title>Bridging the Gap: Combining Genomics and Transcriptomics Approaches to Understand Stylosanthes scabra, an Orphan Legume from the Brazilian Caatinga.</title>
        <authorList>
            <person name="Ferreira-Neto J.R.C."/>
            <person name="da Silva M.D."/>
            <person name="Binneck E."/>
            <person name="de Melo N.F."/>
            <person name="da Silva R.H."/>
            <person name="de Melo A.L.T.M."/>
            <person name="Pandolfi V."/>
            <person name="Bustamante F.O."/>
            <person name="Brasileiro-Vidal A.C."/>
            <person name="Benko-Iseppon A.M."/>
        </authorList>
    </citation>
    <scope>NUCLEOTIDE SEQUENCE [LARGE SCALE GENOMIC DNA]</scope>
    <source>
        <tissue evidence="9">Leaves</tissue>
    </source>
</reference>
<dbReference type="Pfam" id="PF05920">
    <property type="entry name" value="Homeobox_KN"/>
    <property type="match status" value="1"/>
</dbReference>
<evidence type="ECO:0000256" key="2">
    <source>
        <dbReference type="ARBA" id="ARBA00023125"/>
    </source>
</evidence>
<evidence type="ECO:0000256" key="3">
    <source>
        <dbReference type="ARBA" id="ARBA00023155"/>
    </source>
</evidence>
<dbReference type="InterPro" id="IPR005541">
    <property type="entry name" value="KNOX2"/>
</dbReference>
<dbReference type="SMART" id="SM01188">
    <property type="entry name" value="ELK"/>
    <property type="match status" value="2"/>
</dbReference>
<organism evidence="9 10">
    <name type="scientific">Stylosanthes scabra</name>
    <dbReference type="NCBI Taxonomy" id="79078"/>
    <lineage>
        <taxon>Eukaryota</taxon>
        <taxon>Viridiplantae</taxon>
        <taxon>Streptophyta</taxon>
        <taxon>Embryophyta</taxon>
        <taxon>Tracheophyta</taxon>
        <taxon>Spermatophyta</taxon>
        <taxon>Magnoliopsida</taxon>
        <taxon>eudicotyledons</taxon>
        <taxon>Gunneridae</taxon>
        <taxon>Pentapetalae</taxon>
        <taxon>rosids</taxon>
        <taxon>fabids</taxon>
        <taxon>Fabales</taxon>
        <taxon>Fabaceae</taxon>
        <taxon>Papilionoideae</taxon>
        <taxon>50 kb inversion clade</taxon>
        <taxon>dalbergioids sensu lato</taxon>
        <taxon>Dalbergieae</taxon>
        <taxon>Pterocarpus clade</taxon>
        <taxon>Stylosanthes</taxon>
    </lineage>
</organism>
<feature type="domain" description="ELK" evidence="8">
    <location>
        <begin position="210"/>
        <end position="230"/>
    </location>
</feature>
<dbReference type="PROSITE" id="PS00027">
    <property type="entry name" value="HOMEOBOX_1"/>
    <property type="match status" value="1"/>
</dbReference>
<keyword evidence="4 5" id="KW-0539">Nucleus</keyword>
<evidence type="ECO:0000259" key="7">
    <source>
        <dbReference type="PROSITE" id="PS50071"/>
    </source>
</evidence>
<evidence type="ECO:0000256" key="6">
    <source>
        <dbReference type="PROSITE-ProRule" id="PRU00559"/>
    </source>
</evidence>
<dbReference type="Pfam" id="PF03791">
    <property type="entry name" value="KNOX2"/>
    <property type="match status" value="1"/>
</dbReference>
<dbReference type="Gene3D" id="1.10.10.60">
    <property type="entry name" value="Homeodomain-like"/>
    <property type="match status" value="1"/>
</dbReference>
<comment type="caution">
    <text evidence="9">The sequence shown here is derived from an EMBL/GenBank/DDBJ whole genome shotgun (WGS) entry which is preliminary data.</text>
</comment>
<evidence type="ECO:0000313" key="9">
    <source>
        <dbReference type="EMBL" id="MED6186324.1"/>
    </source>
</evidence>
<dbReference type="SMART" id="SM01256">
    <property type="entry name" value="KNOX2"/>
    <property type="match status" value="1"/>
</dbReference>
<gene>
    <name evidence="9" type="ORF">PIB30_065582</name>
</gene>
<keyword evidence="10" id="KW-1185">Reference proteome</keyword>
<dbReference type="InterPro" id="IPR009057">
    <property type="entry name" value="Homeodomain-like_sf"/>
</dbReference>